<dbReference type="EMBL" id="IACM01005890">
    <property type="protein sequence ID" value="LAB17810.1"/>
    <property type="molecule type" value="Transcribed_RNA"/>
</dbReference>
<name>A0A2D4LA63_9SAUR</name>
<dbReference type="AlphaFoldDB" id="A0A2D4LA63"/>
<accession>A0A2D4LA63</accession>
<reference evidence="1" key="1">
    <citation type="submission" date="2017-07" db="EMBL/GenBank/DDBJ databases">
        <authorList>
            <person name="Mikheyev A."/>
            <person name="Grau M."/>
        </authorList>
    </citation>
    <scope>NUCLEOTIDE SEQUENCE</scope>
    <source>
        <tissue evidence="1">Venom_gland</tissue>
    </source>
</reference>
<proteinExistence type="predicted"/>
<sequence length="111" mass="12784">MVFPTPSAFVFVDHCCCECPSTKYPTDWSCPHLPVSLIQLLISLAFSFTSHNSFLLSSKQLHFVPGIEHSNIYIFAFNHKSEINYSIPCMKDVAFSCLRFNYLYTDGRKKY</sequence>
<reference evidence="1" key="2">
    <citation type="submission" date="2017-11" db="EMBL/GenBank/DDBJ databases">
        <title>Coralsnake Venomics: Analyses of Venom Gland Transcriptomes and Proteomes of Six Brazilian Taxa.</title>
        <authorList>
            <person name="Aird S.D."/>
            <person name="Jorge da Silva N."/>
            <person name="Qiu L."/>
            <person name="Villar-Briones A."/>
            <person name="Aparecida-Saddi V."/>
            <person name="Campos-Telles M.P."/>
            <person name="Grau M."/>
            <person name="Mikheyev A.S."/>
        </authorList>
    </citation>
    <scope>NUCLEOTIDE SEQUENCE</scope>
    <source>
        <tissue evidence="1">Venom_gland</tissue>
    </source>
</reference>
<protein>
    <submittedName>
        <fullName evidence="1">Uncharacterized protein</fullName>
    </submittedName>
</protein>
<organism evidence="1">
    <name type="scientific">Micrurus spixii</name>
    <name type="common">Amazon coral snake</name>
    <dbReference type="NCBI Taxonomy" id="129469"/>
    <lineage>
        <taxon>Eukaryota</taxon>
        <taxon>Metazoa</taxon>
        <taxon>Chordata</taxon>
        <taxon>Craniata</taxon>
        <taxon>Vertebrata</taxon>
        <taxon>Euteleostomi</taxon>
        <taxon>Lepidosauria</taxon>
        <taxon>Squamata</taxon>
        <taxon>Bifurcata</taxon>
        <taxon>Unidentata</taxon>
        <taxon>Episquamata</taxon>
        <taxon>Toxicofera</taxon>
        <taxon>Serpentes</taxon>
        <taxon>Colubroidea</taxon>
        <taxon>Elapidae</taxon>
        <taxon>Elapinae</taxon>
        <taxon>Micrurus</taxon>
    </lineage>
</organism>
<dbReference type="EMBL" id="IACM01005891">
    <property type="protein sequence ID" value="LAB17812.1"/>
    <property type="molecule type" value="Transcribed_RNA"/>
</dbReference>
<evidence type="ECO:0000313" key="1">
    <source>
        <dbReference type="EMBL" id="LAB17810.1"/>
    </source>
</evidence>